<proteinExistence type="predicted"/>
<comment type="caution">
    <text evidence="2">The sequence shown here is derived from an EMBL/GenBank/DDBJ whole genome shotgun (WGS) entry which is preliminary data.</text>
</comment>
<reference evidence="2" key="2">
    <citation type="submission" date="2020-06" db="EMBL/GenBank/DDBJ databases">
        <title>Helianthus annuus Genome sequencing and assembly Release 2.</title>
        <authorList>
            <person name="Gouzy J."/>
            <person name="Langlade N."/>
            <person name="Munos S."/>
        </authorList>
    </citation>
    <scope>NUCLEOTIDE SEQUENCE</scope>
    <source>
        <tissue evidence="2">Leaves</tissue>
    </source>
</reference>
<evidence type="ECO:0000256" key="1">
    <source>
        <dbReference type="SAM" id="Phobius"/>
    </source>
</evidence>
<reference evidence="2" key="1">
    <citation type="journal article" date="2017" name="Nature">
        <title>The sunflower genome provides insights into oil metabolism, flowering and Asterid evolution.</title>
        <authorList>
            <person name="Badouin H."/>
            <person name="Gouzy J."/>
            <person name="Grassa C.J."/>
            <person name="Murat F."/>
            <person name="Staton S.E."/>
            <person name="Cottret L."/>
            <person name="Lelandais-Briere C."/>
            <person name="Owens G.L."/>
            <person name="Carrere S."/>
            <person name="Mayjonade B."/>
            <person name="Legrand L."/>
            <person name="Gill N."/>
            <person name="Kane N.C."/>
            <person name="Bowers J.E."/>
            <person name="Hubner S."/>
            <person name="Bellec A."/>
            <person name="Berard A."/>
            <person name="Berges H."/>
            <person name="Blanchet N."/>
            <person name="Boniface M.C."/>
            <person name="Brunel D."/>
            <person name="Catrice O."/>
            <person name="Chaidir N."/>
            <person name="Claudel C."/>
            <person name="Donnadieu C."/>
            <person name="Faraut T."/>
            <person name="Fievet G."/>
            <person name="Helmstetter N."/>
            <person name="King M."/>
            <person name="Knapp S.J."/>
            <person name="Lai Z."/>
            <person name="Le Paslier M.C."/>
            <person name="Lippi Y."/>
            <person name="Lorenzon L."/>
            <person name="Mandel J.R."/>
            <person name="Marage G."/>
            <person name="Marchand G."/>
            <person name="Marquand E."/>
            <person name="Bret-Mestries E."/>
            <person name="Morien E."/>
            <person name="Nambeesan S."/>
            <person name="Nguyen T."/>
            <person name="Pegot-Espagnet P."/>
            <person name="Pouilly N."/>
            <person name="Raftis F."/>
            <person name="Sallet E."/>
            <person name="Schiex T."/>
            <person name="Thomas J."/>
            <person name="Vandecasteele C."/>
            <person name="Vares D."/>
            <person name="Vear F."/>
            <person name="Vautrin S."/>
            <person name="Crespi M."/>
            <person name="Mangin B."/>
            <person name="Burke J.M."/>
            <person name="Salse J."/>
            <person name="Munos S."/>
            <person name="Vincourt P."/>
            <person name="Rieseberg L.H."/>
            <person name="Langlade N.B."/>
        </authorList>
    </citation>
    <scope>NUCLEOTIDE SEQUENCE</scope>
    <source>
        <tissue evidence="2">Leaves</tissue>
    </source>
</reference>
<keyword evidence="1" id="KW-1133">Transmembrane helix</keyword>
<keyword evidence="1" id="KW-0472">Membrane</keyword>
<protein>
    <submittedName>
        <fullName evidence="2">Uncharacterized protein</fullName>
    </submittedName>
</protein>
<sequence length="129" mass="14977">MESWVGKSINSSITMAISDFYACNDSYRSKIALHPRDSQGDPLEAMSNSKIIYSYYILCSVLYCNTSLGGYFRLRVGVGYKVHFSYKVYKVIKHYNVKHKTHLKPTNNIVEITKTPYLWVCVVFWMIKL</sequence>
<evidence type="ECO:0000313" key="3">
    <source>
        <dbReference type="Proteomes" id="UP000215914"/>
    </source>
</evidence>
<gene>
    <name evidence="2" type="ORF">HanXRQr2_Chr09g0396391</name>
</gene>
<keyword evidence="1" id="KW-0812">Transmembrane</keyword>
<dbReference type="AlphaFoldDB" id="A0A9K3I7A8"/>
<evidence type="ECO:0000313" key="2">
    <source>
        <dbReference type="EMBL" id="KAF5791578.1"/>
    </source>
</evidence>
<feature type="transmembrane region" description="Helical" evidence="1">
    <location>
        <begin position="52"/>
        <end position="72"/>
    </location>
</feature>
<dbReference type="Proteomes" id="UP000215914">
    <property type="component" value="Unassembled WGS sequence"/>
</dbReference>
<accession>A0A9K3I7A8</accession>
<dbReference type="EMBL" id="MNCJ02000324">
    <property type="protein sequence ID" value="KAF5791578.1"/>
    <property type="molecule type" value="Genomic_DNA"/>
</dbReference>
<keyword evidence="3" id="KW-1185">Reference proteome</keyword>
<name>A0A9K3I7A8_HELAN</name>
<organism evidence="2 3">
    <name type="scientific">Helianthus annuus</name>
    <name type="common">Common sunflower</name>
    <dbReference type="NCBI Taxonomy" id="4232"/>
    <lineage>
        <taxon>Eukaryota</taxon>
        <taxon>Viridiplantae</taxon>
        <taxon>Streptophyta</taxon>
        <taxon>Embryophyta</taxon>
        <taxon>Tracheophyta</taxon>
        <taxon>Spermatophyta</taxon>
        <taxon>Magnoliopsida</taxon>
        <taxon>eudicotyledons</taxon>
        <taxon>Gunneridae</taxon>
        <taxon>Pentapetalae</taxon>
        <taxon>asterids</taxon>
        <taxon>campanulids</taxon>
        <taxon>Asterales</taxon>
        <taxon>Asteraceae</taxon>
        <taxon>Asteroideae</taxon>
        <taxon>Heliantheae alliance</taxon>
        <taxon>Heliantheae</taxon>
        <taxon>Helianthus</taxon>
    </lineage>
</organism>
<dbReference type="Gramene" id="mRNA:HanXRQr2_Chr09g0396391">
    <property type="protein sequence ID" value="CDS:HanXRQr2_Chr09g0396391.1"/>
    <property type="gene ID" value="HanXRQr2_Chr09g0396391"/>
</dbReference>